<dbReference type="Proteomes" id="UP000529417">
    <property type="component" value="Unassembled WGS sequence"/>
</dbReference>
<dbReference type="EMBL" id="JACBXS010000029">
    <property type="protein sequence ID" value="NYS25984.1"/>
    <property type="molecule type" value="Genomic_DNA"/>
</dbReference>
<accession>A0A7Z0KZ45</accession>
<dbReference type="RefSeq" id="WP_179906778.1">
    <property type="nucleotide sequence ID" value="NZ_JACBXS010000029.1"/>
</dbReference>
<proteinExistence type="predicted"/>
<evidence type="ECO:0000313" key="2">
    <source>
        <dbReference type="Proteomes" id="UP000529417"/>
    </source>
</evidence>
<dbReference type="AlphaFoldDB" id="A0A7Z0KZ45"/>
<gene>
    <name evidence="1" type="ORF">HUK65_13395</name>
</gene>
<name>A0A7Z0KZ45_9RHOB</name>
<organism evidence="1 2">
    <name type="scientific">Rhabdonatronobacter sediminivivens</name>
    <dbReference type="NCBI Taxonomy" id="2743469"/>
    <lineage>
        <taxon>Bacteria</taxon>
        <taxon>Pseudomonadati</taxon>
        <taxon>Pseudomonadota</taxon>
        <taxon>Alphaproteobacteria</taxon>
        <taxon>Rhodobacterales</taxon>
        <taxon>Paracoccaceae</taxon>
        <taxon>Rhabdonatronobacter</taxon>
    </lineage>
</organism>
<comment type="caution">
    <text evidence="1">The sequence shown here is derived from an EMBL/GenBank/DDBJ whole genome shotgun (WGS) entry which is preliminary data.</text>
</comment>
<keyword evidence="2" id="KW-1185">Reference proteome</keyword>
<sequence>MLVKIVTLFLVFMVVMGAVQRWINPKRKIGKRDQTRLGRPRKCPECGRFLIGTGTCTCKN</sequence>
<evidence type="ECO:0000313" key="1">
    <source>
        <dbReference type="EMBL" id="NYS25984.1"/>
    </source>
</evidence>
<reference evidence="1 2" key="1">
    <citation type="journal article" date="2000" name="Arch. Microbiol.">
        <title>Rhodobaca bogoriensis gen. nov. and sp. nov., an alkaliphilic purple nonsulfur bacterium from African Rift Valley soda lakes.</title>
        <authorList>
            <person name="Milford A.D."/>
            <person name="Achenbach L.A."/>
            <person name="Jung D.O."/>
            <person name="Madigan M.T."/>
        </authorList>
    </citation>
    <scope>NUCLEOTIDE SEQUENCE [LARGE SCALE GENOMIC DNA]</scope>
    <source>
        <strain evidence="1 2">2376</strain>
    </source>
</reference>
<protein>
    <submittedName>
        <fullName evidence="1">Uncharacterized protein</fullName>
    </submittedName>
</protein>